<reference evidence="6 7" key="1">
    <citation type="submission" date="2016-01" db="EMBL/GenBank/DDBJ databases">
        <title>Genome sequence of Ca. Arsenophonus lipopteni, the exclusive symbiont of a blood sucking fly Lipoptena cervi (Diptera: Hippoboscidae).</title>
        <authorList>
            <person name="Novakova E."/>
            <person name="Hypsa V."/>
            <person name="Nguyen P."/>
            <person name="Husnik F."/>
            <person name="Darby A.C."/>
        </authorList>
    </citation>
    <scope>NUCLEOTIDE SEQUENCE [LARGE SCALE GENOMIC DNA]</scope>
    <source>
        <strain evidence="6 7">CB</strain>
    </source>
</reference>
<dbReference type="Proteomes" id="UP000069926">
    <property type="component" value="Chromosome"/>
</dbReference>
<dbReference type="STRING" id="634113.AUT07_00423"/>
<evidence type="ECO:0000259" key="5">
    <source>
        <dbReference type="PROSITE" id="PS50968"/>
    </source>
</evidence>
<dbReference type="GO" id="GO:0009317">
    <property type="term" value="C:acetyl-CoA carboxylase complex"/>
    <property type="evidence" value="ECO:0007669"/>
    <property type="project" value="InterPro"/>
</dbReference>
<dbReference type="NCBIfam" id="TIGR00531">
    <property type="entry name" value="BCCP"/>
    <property type="match status" value="1"/>
</dbReference>
<dbReference type="InterPro" id="IPR050709">
    <property type="entry name" value="Biotin_Carboxyl_Carrier/Decarb"/>
</dbReference>
<name>A0A109Q8U1_9GAMM</name>
<dbReference type="Pfam" id="PF00364">
    <property type="entry name" value="Biotin_lipoyl"/>
    <property type="match status" value="1"/>
</dbReference>
<dbReference type="AlphaFoldDB" id="A0A109Q8U1"/>
<dbReference type="PATRIC" id="fig|634113.3.peg.407"/>
<evidence type="ECO:0000256" key="1">
    <source>
        <dbReference type="ARBA" id="ARBA00003761"/>
    </source>
</evidence>
<dbReference type="PANTHER" id="PTHR45266">
    <property type="entry name" value="OXALOACETATE DECARBOXYLASE ALPHA CHAIN"/>
    <property type="match status" value="1"/>
</dbReference>
<dbReference type="InterPro" id="IPR011053">
    <property type="entry name" value="Single_hybrid_motif"/>
</dbReference>
<proteinExistence type="predicted"/>
<dbReference type="InterPro" id="IPR000089">
    <property type="entry name" value="Biotin_lipoyl"/>
</dbReference>
<evidence type="ECO:0000256" key="4">
    <source>
        <dbReference type="RuleBase" id="RU364072"/>
    </source>
</evidence>
<evidence type="ECO:0000313" key="6">
    <source>
        <dbReference type="EMBL" id="AMA64995.1"/>
    </source>
</evidence>
<keyword evidence="4" id="KW-0444">Lipid biosynthesis</keyword>
<dbReference type="PRINTS" id="PR01071">
    <property type="entry name" value="ACOABIOTINCC"/>
</dbReference>
<dbReference type="FunFam" id="2.40.50.100:FF:000003">
    <property type="entry name" value="Acetyl-CoA carboxylase biotin carboxyl carrier protein"/>
    <property type="match status" value="1"/>
</dbReference>
<dbReference type="UniPathway" id="UPA00094"/>
<protein>
    <recommendedName>
        <fullName evidence="2 4">Biotin carboxyl carrier protein of acetyl-CoA carboxylase</fullName>
    </recommendedName>
</protein>
<evidence type="ECO:0000313" key="7">
    <source>
        <dbReference type="Proteomes" id="UP000069926"/>
    </source>
</evidence>
<sequence length="163" mass="18683">MDIRKIKKLIELVEKYDISKLEISEDGESIRINRKNIQNSSNLQHYMITKNTPQTNLLHHTEQNKILSENKSEKKTKIDDYIIRSPIVGTFYRAPNPKAKPFIEVGQRVKLGDPLCIIEAMKMMNQIETDKSGIIKAILLENGAAVEFEEPLVIIENDEATYA</sequence>
<comment type="function">
    <text evidence="1 4">This protein is a component of the acetyl coenzyme A carboxylase complex; first, biotin carboxylase catalyzes the carboxylation of the carrier protein and then the transcarboxylase transfers the carboxyl group to form malonyl-CoA.</text>
</comment>
<dbReference type="PANTHER" id="PTHR45266:SF3">
    <property type="entry name" value="OXALOACETATE DECARBOXYLASE ALPHA CHAIN"/>
    <property type="match status" value="1"/>
</dbReference>
<dbReference type="EMBL" id="CP013920">
    <property type="protein sequence ID" value="AMA64995.1"/>
    <property type="molecule type" value="Genomic_DNA"/>
</dbReference>
<dbReference type="InterPro" id="IPR001249">
    <property type="entry name" value="AcCoA_biotinCC"/>
</dbReference>
<comment type="pathway">
    <text evidence="4">Lipid metabolism; fatty acid biosynthesis.</text>
</comment>
<dbReference type="RefSeq" id="WP_066283558.1">
    <property type="nucleotide sequence ID" value="NZ_CP013920.1"/>
</dbReference>
<keyword evidence="4" id="KW-0275">Fatty acid biosynthesis</keyword>
<dbReference type="Gene3D" id="2.40.50.100">
    <property type="match status" value="1"/>
</dbReference>
<dbReference type="SUPFAM" id="SSF51230">
    <property type="entry name" value="Single hybrid motif"/>
    <property type="match status" value="1"/>
</dbReference>
<keyword evidence="7" id="KW-1185">Reference proteome</keyword>
<accession>A0A109Q8U1</accession>
<evidence type="ECO:0000256" key="3">
    <source>
        <dbReference type="ARBA" id="ARBA00023267"/>
    </source>
</evidence>
<dbReference type="PROSITE" id="PS50968">
    <property type="entry name" value="BIOTINYL_LIPOYL"/>
    <property type="match status" value="1"/>
</dbReference>
<evidence type="ECO:0000256" key="2">
    <source>
        <dbReference type="ARBA" id="ARBA00017562"/>
    </source>
</evidence>
<keyword evidence="4" id="KW-0443">Lipid metabolism</keyword>
<organism evidence="6 7">
    <name type="scientific">Candidatus Arsenophonus lipoptenae</name>
    <dbReference type="NCBI Taxonomy" id="634113"/>
    <lineage>
        <taxon>Bacteria</taxon>
        <taxon>Pseudomonadati</taxon>
        <taxon>Pseudomonadota</taxon>
        <taxon>Gammaproteobacteria</taxon>
        <taxon>Enterobacterales</taxon>
        <taxon>Morganellaceae</taxon>
        <taxon>Arsenophonus</taxon>
    </lineage>
</organism>
<keyword evidence="4" id="KW-0276">Fatty acid metabolism</keyword>
<dbReference type="KEGG" id="asy:AUT07_00423"/>
<feature type="domain" description="Lipoyl-binding" evidence="5">
    <location>
        <begin position="80"/>
        <end position="156"/>
    </location>
</feature>
<dbReference type="CDD" id="cd06850">
    <property type="entry name" value="biotinyl_domain"/>
    <property type="match status" value="1"/>
</dbReference>
<dbReference type="GO" id="GO:0003989">
    <property type="term" value="F:acetyl-CoA carboxylase activity"/>
    <property type="evidence" value="ECO:0007669"/>
    <property type="project" value="InterPro"/>
</dbReference>
<gene>
    <name evidence="6" type="primary">accB</name>
    <name evidence="6" type="ORF">AUT07_00423</name>
</gene>
<dbReference type="OrthoDB" id="9811735at2"/>
<keyword evidence="3 4" id="KW-0092">Biotin</keyword>
<dbReference type="GO" id="GO:0006633">
    <property type="term" value="P:fatty acid biosynthetic process"/>
    <property type="evidence" value="ECO:0007669"/>
    <property type="project" value="UniProtKB-UniPathway"/>
</dbReference>